<sequence length="855" mass="92498">MPAANLTRVEAEERAAIVGAPSYEVVLDLTDDGETFRSETIARFTAVPGAATFIEANTRAIHELTLNGSPLDPAVVSDGVRIRLDGLAEQNELRVVSTNAYSKTGEGLHRFVDPVDGERYLYTEFAVAEANRVYAVFDQPDLKAAVRFTISAPAHWSVLSNAPSPAAEPIPGTPNAVWRFETGPVISSYIVAIVAGPYASWRGSAASVDGREVPLGLFTRASLAEYADPEMMFGTVAAGLAFYEEAFGVPYPYGKYDQIFVPEYNWGAMENVGAVTFNESYLFRSRVSDARREQRAIVVLHELSHMWFGNSVTMRWWNDIWLNESFATWASTLATSQVTEFTGVWATFASDEKTHAAEQDQLPSTHPIVAEIPSIADVEVNFDAITYDKGASVLKQLVAWVGLDAFQRGVGAYLAKHGGGNATLADLLAELELASGRDLADWSARWLETAGVNTLRAVIDTDASGRITAARVEQTAAAEHPTLRPHRIAIGAYELQDERLVRVHRVELDLDGAATEVPELVGLARPALLLVNDDDLSYAKVRLDDESFATALDHLSAIDDPVARAVVLGSAWDAVRDAELPASAFVRLVLANIGRETQSSARGLALARLELALSQYLADEHRERIVGEAGDAIWALAELADAGSDAQLQLVKAFIRVASSSAHAELLDGLADGGTAVAGLEIDLDLRWELVIARSALGVASDDEIDRALAADDTAKGRQLAETARAARPDPAVKRAAWERVMRDASLSNDLARAIAEGWRRARPAELLAPTAAAYFDELQEVWASRSFNMAAIIVRGLFPAALVDDELAELARGWLDRNPEPAPLARLVSEKLAELDRALAARARDTASLTVDAQ</sequence>
<dbReference type="PANTHER" id="PTHR11533:SF174">
    <property type="entry name" value="PUROMYCIN-SENSITIVE AMINOPEPTIDASE-RELATED"/>
    <property type="match status" value="1"/>
</dbReference>
<comment type="cofactor">
    <cofactor evidence="2">
        <name>Zn(2+)</name>
        <dbReference type="ChEBI" id="CHEBI:29105"/>
    </cofactor>
</comment>
<accession>A0ABY4AQ98</accession>
<dbReference type="InterPro" id="IPR014782">
    <property type="entry name" value="Peptidase_M1_dom"/>
</dbReference>
<dbReference type="CDD" id="cd09602">
    <property type="entry name" value="M1_APN"/>
    <property type="match status" value="1"/>
</dbReference>
<evidence type="ECO:0000256" key="11">
    <source>
        <dbReference type="ARBA" id="ARBA00023049"/>
    </source>
</evidence>
<dbReference type="NCBIfam" id="TIGR02412">
    <property type="entry name" value="pepN_strep_liv"/>
    <property type="match status" value="1"/>
</dbReference>
<dbReference type="Pfam" id="PF11838">
    <property type="entry name" value="ERAP1_C"/>
    <property type="match status" value="1"/>
</dbReference>
<evidence type="ECO:0000256" key="4">
    <source>
        <dbReference type="ARBA" id="ARBA00012564"/>
    </source>
</evidence>
<dbReference type="SUPFAM" id="SSF55486">
    <property type="entry name" value="Metalloproteases ('zincins'), catalytic domain"/>
    <property type="match status" value="1"/>
</dbReference>
<dbReference type="Pfam" id="PF17900">
    <property type="entry name" value="Peptidase_M1_N"/>
    <property type="match status" value="1"/>
</dbReference>
<keyword evidence="6 17" id="KW-0031">Aminopeptidase</keyword>
<dbReference type="Gene3D" id="2.60.40.1730">
    <property type="entry name" value="tricorn interacting facor f3 domain"/>
    <property type="match status" value="1"/>
</dbReference>
<keyword evidence="11" id="KW-0482">Metalloprotease</keyword>
<gene>
    <name evidence="17" type="primary">pepN</name>
    <name evidence="17" type="ORF">MTP13_13135</name>
</gene>
<evidence type="ECO:0000256" key="12">
    <source>
        <dbReference type="ARBA" id="ARBA00029811"/>
    </source>
</evidence>
<dbReference type="EMBL" id="CP094533">
    <property type="protein sequence ID" value="UOE25283.1"/>
    <property type="molecule type" value="Genomic_DNA"/>
</dbReference>
<dbReference type="InterPro" id="IPR045357">
    <property type="entry name" value="Aminopeptidase_N-like_N"/>
</dbReference>
<feature type="domain" description="Peptidase M1 membrane alanine aminopeptidase" evidence="14">
    <location>
        <begin position="236"/>
        <end position="446"/>
    </location>
</feature>
<name>A0ABY4AQ98_9MICO</name>
<dbReference type="InterPro" id="IPR012778">
    <property type="entry name" value="Pept_M1_aminopeptidase"/>
</dbReference>
<evidence type="ECO:0000256" key="2">
    <source>
        <dbReference type="ARBA" id="ARBA00001947"/>
    </source>
</evidence>
<dbReference type="PRINTS" id="PR00756">
    <property type="entry name" value="ALADIPTASE"/>
</dbReference>
<dbReference type="InterPro" id="IPR050344">
    <property type="entry name" value="Peptidase_M1_aminopeptidases"/>
</dbReference>
<dbReference type="InterPro" id="IPR027268">
    <property type="entry name" value="Peptidase_M4/M1_CTD_sf"/>
</dbReference>
<comment type="similarity">
    <text evidence="3">Belongs to the peptidase M1 family.</text>
</comment>
<dbReference type="EC" id="3.4.11.2" evidence="4"/>
<comment type="catalytic activity">
    <reaction evidence="1">
        <text>Release of an N-terminal amino acid, Xaa-|-Yaa- from a peptide, amide or arylamide. Xaa is preferably Ala, but may be most amino acids including Pro (slow action). When a terminal hydrophobic residue is followed by a prolyl residue, the two may be released as an intact Xaa-Pro dipeptide.</text>
        <dbReference type="EC" id="3.4.11.2"/>
    </reaction>
</comment>
<keyword evidence="9 17" id="KW-0378">Hydrolase</keyword>
<dbReference type="GO" id="GO:0016285">
    <property type="term" value="F:alanyl aminopeptidase activity"/>
    <property type="evidence" value="ECO:0007669"/>
    <property type="project" value="UniProtKB-EC"/>
</dbReference>
<dbReference type="Pfam" id="PF01433">
    <property type="entry name" value="Peptidase_M1"/>
    <property type="match status" value="1"/>
</dbReference>
<dbReference type="SUPFAM" id="SSF63737">
    <property type="entry name" value="Leukotriene A4 hydrolase N-terminal domain"/>
    <property type="match status" value="1"/>
</dbReference>
<dbReference type="InterPro" id="IPR024571">
    <property type="entry name" value="ERAP1-like_C_dom"/>
</dbReference>
<evidence type="ECO:0000313" key="17">
    <source>
        <dbReference type="EMBL" id="UOE25283.1"/>
    </source>
</evidence>
<dbReference type="InterPro" id="IPR042097">
    <property type="entry name" value="Aminopeptidase_N-like_N_sf"/>
</dbReference>
<feature type="domain" description="ERAP1-like C-terminal" evidence="15">
    <location>
        <begin position="529"/>
        <end position="836"/>
    </location>
</feature>
<feature type="domain" description="Aminopeptidase N-like N-terminal" evidence="16">
    <location>
        <begin position="104"/>
        <end position="190"/>
    </location>
</feature>
<dbReference type="InterPro" id="IPR001930">
    <property type="entry name" value="Peptidase_M1"/>
</dbReference>
<dbReference type="Gene3D" id="1.10.390.10">
    <property type="entry name" value="Neutral Protease Domain 2"/>
    <property type="match status" value="1"/>
</dbReference>
<evidence type="ECO:0000259" key="14">
    <source>
        <dbReference type="Pfam" id="PF01433"/>
    </source>
</evidence>
<evidence type="ECO:0000259" key="16">
    <source>
        <dbReference type="Pfam" id="PF17900"/>
    </source>
</evidence>
<evidence type="ECO:0000256" key="6">
    <source>
        <dbReference type="ARBA" id="ARBA00022438"/>
    </source>
</evidence>
<evidence type="ECO:0000256" key="7">
    <source>
        <dbReference type="ARBA" id="ARBA00022670"/>
    </source>
</evidence>
<organism evidence="17 18">
    <name type="scientific">Agromyces soli</name>
    <dbReference type="NCBI Taxonomy" id="659012"/>
    <lineage>
        <taxon>Bacteria</taxon>
        <taxon>Bacillati</taxon>
        <taxon>Actinomycetota</taxon>
        <taxon>Actinomycetes</taxon>
        <taxon>Micrococcales</taxon>
        <taxon>Microbacteriaceae</taxon>
        <taxon>Agromyces</taxon>
    </lineage>
</organism>
<dbReference type="Proteomes" id="UP000831304">
    <property type="component" value="Chromosome"/>
</dbReference>
<evidence type="ECO:0000259" key="15">
    <source>
        <dbReference type="Pfam" id="PF11838"/>
    </source>
</evidence>
<evidence type="ECO:0000256" key="1">
    <source>
        <dbReference type="ARBA" id="ARBA00000098"/>
    </source>
</evidence>
<evidence type="ECO:0000256" key="13">
    <source>
        <dbReference type="ARBA" id="ARBA00031533"/>
    </source>
</evidence>
<keyword evidence="10" id="KW-0862">Zinc</keyword>
<dbReference type="RefSeq" id="WP_243568183.1">
    <property type="nucleotide sequence ID" value="NZ_BAAARD010000008.1"/>
</dbReference>
<evidence type="ECO:0000256" key="8">
    <source>
        <dbReference type="ARBA" id="ARBA00022723"/>
    </source>
</evidence>
<keyword evidence="8" id="KW-0479">Metal-binding</keyword>
<evidence type="ECO:0000256" key="9">
    <source>
        <dbReference type="ARBA" id="ARBA00022801"/>
    </source>
</evidence>
<evidence type="ECO:0000256" key="10">
    <source>
        <dbReference type="ARBA" id="ARBA00022833"/>
    </source>
</evidence>
<keyword evidence="7" id="KW-0645">Protease</keyword>
<evidence type="ECO:0000256" key="3">
    <source>
        <dbReference type="ARBA" id="ARBA00010136"/>
    </source>
</evidence>
<proteinExistence type="inferred from homology"/>
<keyword evidence="18" id="KW-1185">Reference proteome</keyword>
<reference evidence="17 18" key="1">
    <citation type="submission" date="2022-03" db="EMBL/GenBank/DDBJ databases">
        <title>Agromyces sp. isolated from the gut of P. brevitarsis seulensis larvae.</title>
        <authorList>
            <person name="Won M."/>
            <person name="Kwon S.-W."/>
        </authorList>
    </citation>
    <scope>NUCLEOTIDE SEQUENCE [LARGE SCALE GENOMIC DNA]</scope>
    <source>
        <strain evidence="17 18">KACC 16215</strain>
    </source>
</reference>
<evidence type="ECO:0000256" key="5">
    <source>
        <dbReference type="ARBA" id="ARBA00015611"/>
    </source>
</evidence>
<dbReference type="PANTHER" id="PTHR11533">
    <property type="entry name" value="PROTEASE M1 ZINC METALLOPROTEASE"/>
    <property type="match status" value="1"/>
</dbReference>
<evidence type="ECO:0000313" key="18">
    <source>
        <dbReference type="Proteomes" id="UP000831304"/>
    </source>
</evidence>
<protein>
    <recommendedName>
        <fullName evidence="5">Aminopeptidase N</fullName>
        <ecNumber evidence="4">3.4.11.2</ecNumber>
    </recommendedName>
    <alternativeName>
        <fullName evidence="12">Alanine aminopeptidase</fullName>
    </alternativeName>
    <alternativeName>
        <fullName evidence="13">Lysyl aminopeptidase</fullName>
    </alternativeName>
</protein>